<sequence>MERTTHDIAADFALLFPDYRPTALIELPQLARTARVGRVFAKLESQRPFGNFKVLGGMIAGLRALMRASGAASLQDLLDGGTRATPLPRLLCASDGNHGLSVALAAQRAGSEACIYLPSSVGPLRVQRIADRGARVVIVEGTYDDAVDVAAAAAASGDGLLIADTDPDPANLVVADVMAGYRLIADEAGAQLRALGVHPGHAFIQAGVGGLAAAMADGLRGHLRDGARLVVVEPESAACVGRALESGEPTLLEGDLHSVAEMLACGLASAAALPALRGAGASAVAVDESGLAEAVYLLREAGGPESTPSGAAGLAGLLRVAGDPSLAQAHGLGGDSEVLVLVTEAAPQRDVNSA</sequence>
<accession>A0ABX7R858</accession>
<proteinExistence type="predicted"/>
<protein>
    <submittedName>
        <fullName evidence="4">Pyridoxal-phosphate dependent enzyme</fullName>
    </submittedName>
</protein>
<dbReference type="EMBL" id="CP071517">
    <property type="protein sequence ID" value="QSX74259.1"/>
    <property type="molecule type" value="Genomic_DNA"/>
</dbReference>
<keyword evidence="2" id="KW-0663">Pyridoxal phosphate</keyword>
<comment type="cofactor">
    <cofactor evidence="1">
        <name>pyridoxal 5'-phosphate</name>
        <dbReference type="ChEBI" id="CHEBI:597326"/>
    </cofactor>
</comment>
<reference evidence="4 5" key="1">
    <citation type="submission" date="2021-02" db="EMBL/GenBank/DDBJ databases">
        <title>Lysobacter arenosi sp. nov., isolated from soil of gangwondo yeongwol, south Korea.</title>
        <authorList>
            <person name="Kim K.R."/>
            <person name="Kim K.H."/>
            <person name="Jeon C.O."/>
        </authorList>
    </citation>
    <scope>NUCLEOTIDE SEQUENCE [LARGE SCALE GENOMIC DNA]</scope>
    <source>
        <strain evidence="4 5">R7</strain>
    </source>
</reference>
<gene>
    <name evidence="4" type="ORF">HIV01_013810</name>
</gene>
<dbReference type="SUPFAM" id="SSF53686">
    <property type="entry name" value="Tryptophan synthase beta subunit-like PLP-dependent enzymes"/>
    <property type="match status" value="1"/>
</dbReference>
<name>A0ABX7R858_9GAMM</name>
<evidence type="ECO:0000313" key="5">
    <source>
        <dbReference type="Proteomes" id="UP000663400"/>
    </source>
</evidence>
<evidence type="ECO:0000256" key="1">
    <source>
        <dbReference type="ARBA" id="ARBA00001933"/>
    </source>
</evidence>
<dbReference type="CDD" id="cd00640">
    <property type="entry name" value="Trp-synth-beta_II"/>
    <property type="match status" value="1"/>
</dbReference>
<evidence type="ECO:0000259" key="3">
    <source>
        <dbReference type="Pfam" id="PF00291"/>
    </source>
</evidence>
<dbReference type="Gene3D" id="3.40.50.1100">
    <property type="match status" value="2"/>
</dbReference>
<dbReference type="InterPro" id="IPR001926">
    <property type="entry name" value="TrpB-like_PALP"/>
</dbReference>
<keyword evidence="5" id="KW-1185">Reference proteome</keyword>
<dbReference type="Proteomes" id="UP000663400">
    <property type="component" value="Chromosome"/>
</dbReference>
<dbReference type="PANTHER" id="PTHR42937">
    <property type="match status" value="1"/>
</dbReference>
<dbReference type="PANTHER" id="PTHR42937:SF1">
    <property type="entry name" value="DIAMINOPROPIONATE AMMONIA-LYASE"/>
    <property type="match status" value="1"/>
</dbReference>
<dbReference type="Pfam" id="PF00291">
    <property type="entry name" value="PALP"/>
    <property type="match status" value="1"/>
</dbReference>
<evidence type="ECO:0000313" key="4">
    <source>
        <dbReference type="EMBL" id="QSX74259.1"/>
    </source>
</evidence>
<organism evidence="4 5">
    <name type="scientific">Lysobacter arenosi</name>
    <dbReference type="NCBI Taxonomy" id="2795387"/>
    <lineage>
        <taxon>Bacteria</taxon>
        <taxon>Pseudomonadati</taxon>
        <taxon>Pseudomonadota</taxon>
        <taxon>Gammaproteobacteria</taxon>
        <taxon>Lysobacterales</taxon>
        <taxon>Lysobacteraceae</taxon>
        <taxon>Lysobacter</taxon>
    </lineage>
</organism>
<feature type="domain" description="Tryptophan synthase beta chain-like PALP" evidence="3">
    <location>
        <begin position="17"/>
        <end position="343"/>
    </location>
</feature>
<evidence type="ECO:0000256" key="2">
    <source>
        <dbReference type="ARBA" id="ARBA00022898"/>
    </source>
</evidence>
<dbReference type="RefSeq" id="WP_200608000.1">
    <property type="nucleotide sequence ID" value="NZ_CP071517.1"/>
</dbReference>
<dbReference type="InterPro" id="IPR036052">
    <property type="entry name" value="TrpB-like_PALP_sf"/>
</dbReference>